<sequence length="366" mass="38077">MLGYVYSPLVLAHDPPPPTLQVGGRDFTLGSANVAAALLTAQAHELIERSALSGALVRIAPAPASEAALLAVHTAEYLGRLRAACDGGPWDGEYAPVTAATWDAARLTVGGVVAAVDAVLDGRVPRALVHARPAGHHAEPDRAIASTYLNNVACGVEHARSRGVERVAIIDWDVHVANGAERIFWDRDDVLAISLHQQDWYPAHAGALRATGGSGAEGTTVNIPLPPATTDAGYHLAVDEIVAPVVRAFRPDLIMVAAGQDASVFDPTGRMLVSAGGFRSLAARVADLADELTGGRLVAGTEGGYSPIYNPFCLLGVLEGLSGESGGIADPYDDDATVLAARGPADDRVRAAIAAVRAAQPRWFKH</sequence>
<comment type="similarity">
    <text evidence="1">Belongs to the histone deacetylase family.</text>
</comment>
<dbReference type="Proteomes" id="UP001149140">
    <property type="component" value="Unassembled WGS sequence"/>
</dbReference>
<proteinExistence type="inferred from homology"/>
<accession>A0A9X3MNP0</accession>
<dbReference type="PANTHER" id="PTHR10625">
    <property type="entry name" value="HISTONE DEACETYLASE HDAC1-RELATED"/>
    <property type="match status" value="1"/>
</dbReference>
<gene>
    <name evidence="3" type="ORF">OM076_06040</name>
</gene>
<evidence type="ECO:0000313" key="4">
    <source>
        <dbReference type="Proteomes" id="UP001149140"/>
    </source>
</evidence>
<keyword evidence="4" id="KW-1185">Reference proteome</keyword>
<dbReference type="InterPro" id="IPR023696">
    <property type="entry name" value="Ureohydrolase_dom_sf"/>
</dbReference>
<dbReference type="AlphaFoldDB" id="A0A9X3MNP0"/>
<dbReference type="RefSeq" id="WP_270038581.1">
    <property type="nucleotide sequence ID" value="NZ_JAPDOD010000003.1"/>
</dbReference>
<dbReference type="PANTHER" id="PTHR10625:SF10">
    <property type="entry name" value="HISTONE DEACETYLASE HDAC1"/>
    <property type="match status" value="1"/>
</dbReference>
<evidence type="ECO:0000313" key="3">
    <source>
        <dbReference type="EMBL" id="MDA0159814.1"/>
    </source>
</evidence>
<dbReference type="GO" id="GO:0004407">
    <property type="term" value="F:histone deacetylase activity"/>
    <property type="evidence" value="ECO:0007669"/>
    <property type="project" value="TreeGrafter"/>
</dbReference>
<comment type="caution">
    <text evidence="3">The sequence shown here is derived from an EMBL/GenBank/DDBJ whole genome shotgun (WGS) entry which is preliminary data.</text>
</comment>
<dbReference type="InterPro" id="IPR037138">
    <property type="entry name" value="His_deacetylse_dom_sf"/>
</dbReference>
<dbReference type="PRINTS" id="PR01270">
    <property type="entry name" value="HDASUPER"/>
</dbReference>
<organism evidence="3 4">
    <name type="scientific">Solirubrobacter ginsenosidimutans</name>
    <dbReference type="NCBI Taxonomy" id="490573"/>
    <lineage>
        <taxon>Bacteria</taxon>
        <taxon>Bacillati</taxon>
        <taxon>Actinomycetota</taxon>
        <taxon>Thermoleophilia</taxon>
        <taxon>Solirubrobacterales</taxon>
        <taxon>Solirubrobacteraceae</taxon>
        <taxon>Solirubrobacter</taxon>
    </lineage>
</organism>
<dbReference type="EMBL" id="JAPDOD010000003">
    <property type="protein sequence ID" value="MDA0159814.1"/>
    <property type="molecule type" value="Genomic_DNA"/>
</dbReference>
<evidence type="ECO:0000256" key="1">
    <source>
        <dbReference type="ARBA" id="ARBA00005947"/>
    </source>
</evidence>
<dbReference type="Gene3D" id="3.40.800.20">
    <property type="entry name" value="Histone deacetylase domain"/>
    <property type="match status" value="1"/>
</dbReference>
<evidence type="ECO:0000259" key="2">
    <source>
        <dbReference type="Pfam" id="PF00850"/>
    </source>
</evidence>
<reference evidence="3" key="1">
    <citation type="submission" date="2022-10" db="EMBL/GenBank/DDBJ databases">
        <title>The WGS of Solirubrobacter ginsenosidimutans DSM 21036.</title>
        <authorList>
            <person name="Jiang Z."/>
        </authorList>
    </citation>
    <scope>NUCLEOTIDE SEQUENCE</scope>
    <source>
        <strain evidence="3">DSM 21036</strain>
    </source>
</reference>
<dbReference type="SUPFAM" id="SSF52768">
    <property type="entry name" value="Arginase/deacetylase"/>
    <property type="match status" value="1"/>
</dbReference>
<protein>
    <recommendedName>
        <fullName evidence="2">Histone deacetylase domain-containing protein</fullName>
    </recommendedName>
</protein>
<dbReference type="InterPro" id="IPR000286">
    <property type="entry name" value="HDACs"/>
</dbReference>
<feature type="domain" description="Histone deacetylase" evidence="2">
    <location>
        <begin position="43"/>
        <end position="308"/>
    </location>
</feature>
<name>A0A9X3MNP0_9ACTN</name>
<dbReference type="GO" id="GO:0040029">
    <property type="term" value="P:epigenetic regulation of gene expression"/>
    <property type="evidence" value="ECO:0007669"/>
    <property type="project" value="TreeGrafter"/>
</dbReference>
<dbReference type="InterPro" id="IPR023801">
    <property type="entry name" value="His_deacetylse_dom"/>
</dbReference>
<dbReference type="Pfam" id="PF00850">
    <property type="entry name" value="Hist_deacetyl"/>
    <property type="match status" value="1"/>
</dbReference>